<proteinExistence type="inferred from homology"/>
<evidence type="ECO:0000256" key="1">
    <source>
        <dbReference type="ARBA" id="ARBA00022679"/>
    </source>
</evidence>
<evidence type="ECO:0000259" key="4">
    <source>
        <dbReference type="PROSITE" id="PS51186"/>
    </source>
</evidence>
<dbReference type="InterPro" id="IPR016181">
    <property type="entry name" value="Acyl_CoA_acyltransferase"/>
</dbReference>
<name>A0A0F9LX58_9ZZZZ</name>
<dbReference type="PROSITE" id="PS51186">
    <property type="entry name" value="GNAT"/>
    <property type="match status" value="1"/>
</dbReference>
<feature type="domain" description="N-acetyltransferase" evidence="4">
    <location>
        <begin position="7"/>
        <end position="162"/>
    </location>
</feature>
<protein>
    <recommendedName>
        <fullName evidence="4">N-acetyltransferase domain-containing protein</fullName>
    </recommendedName>
</protein>
<dbReference type="InterPro" id="IPR000182">
    <property type="entry name" value="GNAT_dom"/>
</dbReference>
<dbReference type="Pfam" id="PF00583">
    <property type="entry name" value="Acetyltransf_1"/>
    <property type="match status" value="1"/>
</dbReference>
<dbReference type="AlphaFoldDB" id="A0A0F9LX58"/>
<keyword evidence="1" id="KW-0808">Transferase</keyword>
<evidence type="ECO:0000256" key="3">
    <source>
        <dbReference type="ARBA" id="ARBA00038502"/>
    </source>
</evidence>
<comment type="caution">
    <text evidence="5">The sequence shown here is derived from an EMBL/GenBank/DDBJ whole genome shotgun (WGS) entry which is preliminary data.</text>
</comment>
<dbReference type="InterPro" id="IPR051531">
    <property type="entry name" value="N-acetyltransferase"/>
</dbReference>
<gene>
    <name evidence="5" type="ORF">LCGC14_1162910</name>
</gene>
<dbReference type="GO" id="GO:0016747">
    <property type="term" value="F:acyltransferase activity, transferring groups other than amino-acyl groups"/>
    <property type="evidence" value="ECO:0007669"/>
    <property type="project" value="InterPro"/>
</dbReference>
<dbReference type="CDD" id="cd04301">
    <property type="entry name" value="NAT_SF"/>
    <property type="match status" value="1"/>
</dbReference>
<dbReference type="EMBL" id="LAZR01005687">
    <property type="protein sequence ID" value="KKM97948.1"/>
    <property type="molecule type" value="Genomic_DNA"/>
</dbReference>
<organism evidence="5">
    <name type="scientific">marine sediment metagenome</name>
    <dbReference type="NCBI Taxonomy" id="412755"/>
    <lineage>
        <taxon>unclassified sequences</taxon>
        <taxon>metagenomes</taxon>
        <taxon>ecological metagenomes</taxon>
    </lineage>
</organism>
<dbReference type="SUPFAM" id="SSF55729">
    <property type="entry name" value="Acyl-CoA N-acyltransferases (Nat)"/>
    <property type="match status" value="1"/>
</dbReference>
<accession>A0A0F9LX58</accession>
<sequence length="162" mass="19000">MKDQSKITIRPVDHSNWKDVINLKVKKNQEKYIALNVTSIAHSKIYEDHFNLAINCQEQVIGYILYFHTLDRINLIPDHLKQDDGSYTEIVRFMIDEKYQRKGIGSKALKLLLGYLHHNHGSTTIWTSYIKENIISGNIFKKAGFHEAGIEEKEEFVLRYDY</sequence>
<dbReference type="PANTHER" id="PTHR43792">
    <property type="entry name" value="GNAT FAMILY, PUTATIVE (AFU_ORTHOLOGUE AFUA_3G00765)-RELATED-RELATED"/>
    <property type="match status" value="1"/>
</dbReference>
<dbReference type="PANTHER" id="PTHR43792:SF8">
    <property type="entry name" value="[RIBOSOMAL PROTEIN US5]-ALANINE N-ACETYLTRANSFERASE"/>
    <property type="match status" value="1"/>
</dbReference>
<evidence type="ECO:0000256" key="2">
    <source>
        <dbReference type="ARBA" id="ARBA00023315"/>
    </source>
</evidence>
<evidence type="ECO:0000313" key="5">
    <source>
        <dbReference type="EMBL" id="KKM97948.1"/>
    </source>
</evidence>
<keyword evidence="2" id="KW-0012">Acyltransferase</keyword>
<reference evidence="5" key="1">
    <citation type="journal article" date="2015" name="Nature">
        <title>Complex archaea that bridge the gap between prokaryotes and eukaryotes.</title>
        <authorList>
            <person name="Spang A."/>
            <person name="Saw J.H."/>
            <person name="Jorgensen S.L."/>
            <person name="Zaremba-Niedzwiedzka K."/>
            <person name="Martijn J."/>
            <person name="Lind A.E."/>
            <person name="van Eijk R."/>
            <person name="Schleper C."/>
            <person name="Guy L."/>
            <person name="Ettema T.J."/>
        </authorList>
    </citation>
    <scope>NUCLEOTIDE SEQUENCE</scope>
</reference>
<comment type="similarity">
    <text evidence="3">Belongs to the acetyltransferase family. RimJ subfamily.</text>
</comment>
<dbReference type="Gene3D" id="3.40.630.30">
    <property type="match status" value="1"/>
</dbReference>